<accession>A0A5S6PZI9</accession>
<sequence>MEYCSIRKRAWTTSRAIGNAIVMVLLTKITMVLGTVAVICHVVGPTKAHRRRNSNNNKKYRNYWSNAVKPETNRELPPQRRGPGARLAVGAAVHATDATRYEHLCATEAIAVHLSTSDEEYQPPFYHEIRCVGYRRKRRHHHKIQKCGFGLLHCVQTYRRLYFSRRKAGTDCWQPYYIDAPSGCECMWPVEDYGPLNHRQEL</sequence>
<organism evidence="2 3">
    <name type="scientific">Trichuris muris</name>
    <name type="common">Mouse whipworm</name>
    <dbReference type="NCBI Taxonomy" id="70415"/>
    <lineage>
        <taxon>Eukaryota</taxon>
        <taxon>Metazoa</taxon>
        <taxon>Ecdysozoa</taxon>
        <taxon>Nematoda</taxon>
        <taxon>Enoplea</taxon>
        <taxon>Dorylaimia</taxon>
        <taxon>Trichinellida</taxon>
        <taxon>Trichuridae</taxon>
        <taxon>Trichuris</taxon>
    </lineage>
</organism>
<keyword evidence="1" id="KW-0812">Transmembrane</keyword>
<evidence type="ECO:0000313" key="4">
    <source>
        <dbReference type="WBParaSite" id="TMUE_2000010410.1"/>
    </source>
</evidence>
<reference evidence="2" key="2">
    <citation type="submission" date="2014-03" db="EMBL/GenBank/DDBJ databases">
        <title>The whipworm genome and dual-species transcriptomics of an intimate host-pathogen interaction.</title>
        <authorList>
            <person name="Foth B.J."/>
            <person name="Tsai I.J."/>
            <person name="Reid A.J."/>
            <person name="Bancroft A.J."/>
            <person name="Nichol S."/>
            <person name="Tracey A."/>
            <person name="Holroyd N."/>
            <person name="Cotton J.A."/>
            <person name="Stanley E.J."/>
            <person name="Zarowiecki M."/>
            <person name="Liu J.Z."/>
            <person name="Huckvale T."/>
            <person name="Cooper P.J."/>
            <person name="Grencis R.K."/>
            <person name="Berriman M."/>
        </authorList>
    </citation>
    <scope>NUCLEOTIDE SEQUENCE [LARGE SCALE GENOMIC DNA]</scope>
    <source>
        <strain evidence="2">Edinburgh</strain>
    </source>
</reference>
<keyword evidence="1" id="KW-1133">Transmembrane helix</keyword>
<reference evidence="3 4" key="3">
    <citation type="submission" date="2019-12" db="UniProtKB">
        <authorList>
            <consortium name="WormBaseParasite"/>
        </authorList>
    </citation>
    <scope>IDENTIFICATION</scope>
</reference>
<dbReference type="WBParaSite" id="TMUE_2000010410.1">
    <property type="protein sequence ID" value="TMUE_2000010410.1"/>
    <property type="gene ID" value="WBGene00300987"/>
</dbReference>
<dbReference type="WBParaSite" id="TMUE_0000000378.1">
    <property type="protein sequence ID" value="TMUE_0000000378.1"/>
    <property type="gene ID" value="WBGene00296318"/>
</dbReference>
<proteinExistence type="predicted"/>
<evidence type="ECO:0000256" key="1">
    <source>
        <dbReference type="SAM" id="Phobius"/>
    </source>
</evidence>
<dbReference type="AlphaFoldDB" id="A0A5S6PZI9"/>
<feature type="transmembrane region" description="Helical" evidence="1">
    <location>
        <begin position="20"/>
        <end position="44"/>
    </location>
</feature>
<keyword evidence="2" id="KW-1185">Reference proteome</keyword>
<evidence type="ECO:0000313" key="3">
    <source>
        <dbReference type="WBParaSite" id="TMUE_0000000378.1"/>
    </source>
</evidence>
<protein>
    <submittedName>
        <fullName evidence="3 4">EMI domain-containing protein</fullName>
    </submittedName>
</protein>
<name>A0A5S6PZI9_TRIMR</name>
<reference evidence="2" key="1">
    <citation type="submission" date="2013-11" db="EMBL/GenBank/DDBJ databases">
        <authorList>
            <person name="Aslett M."/>
        </authorList>
    </citation>
    <scope>NUCLEOTIDE SEQUENCE [LARGE SCALE GENOMIC DNA]</scope>
    <source>
        <strain evidence="2">Edinburgh</strain>
    </source>
</reference>
<evidence type="ECO:0000313" key="2">
    <source>
        <dbReference type="Proteomes" id="UP000046395"/>
    </source>
</evidence>
<keyword evidence="1" id="KW-0472">Membrane</keyword>
<dbReference type="Proteomes" id="UP000046395">
    <property type="component" value="Unassembled WGS sequence"/>
</dbReference>